<evidence type="ECO:0000313" key="2">
    <source>
        <dbReference type="EMBL" id="CAB4963289.1"/>
    </source>
</evidence>
<reference evidence="3" key="1">
    <citation type="submission" date="2020-05" db="EMBL/GenBank/DDBJ databases">
        <authorList>
            <person name="Chiriac C."/>
            <person name="Salcher M."/>
            <person name="Ghai R."/>
            <person name="Kavagutti S V."/>
        </authorList>
    </citation>
    <scope>NUCLEOTIDE SEQUENCE</scope>
</reference>
<evidence type="ECO:0000259" key="1">
    <source>
        <dbReference type="Pfam" id="PF00535"/>
    </source>
</evidence>
<proteinExistence type="predicted"/>
<dbReference type="EMBL" id="CAFBPU010000042">
    <property type="protein sequence ID" value="CAB5037304.1"/>
    <property type="molecule type" value="Genomic_DNA"/>
</dbReference>
<protein>
    <submittedName>
        <fullName evidence="3">Unannotated protein</fullName>
    </submittedName>
</protein>
<dbReference type="SUPFAM" id="SSF53448">
    <property type="entry name" value="Nucleotide-diphospho-sugar transferases"/>
    <property type="match status" value="1"/>
</dbReference>
<dbReference type="Gene3D" id="3.90.550.10">
    <property type="entry name" value="Spore Coat Polysaccharide Biosynthesis Protein SpsA, Chain A"/>
    <property type="match status" value="1"/>
</dbReference>
<name>A0A6J7S7J8_9ZZZZ</name>
<feature type="domain" description="Glycosyltransferase 2-like" evidence="1">
    <location>
        <begin position="37"/>
        <end position="147"/>
    </location>
</feature>
<organism evidence="3">
    <name type="scientific">freshwater metagenome</name>
    <dbReference type="NCBI Taxonomy" id="449393"/>
    <lineage>
        <taxon>unclassified sequences</taxon>
        <taxon>metagenomes</taxon>
        <taxon>ecological metagenomes</taxon>
    </lineage>
</organism>
<dbReference type="InterPro" id="IPR050834">
    <property type="entry name" value="Glycosyltransf_2"/>
</dbReference>
<dbReference type="InterPro" id="IPR029044">
    <property type="entry name" value="Nucleotide-diphossugar_trans"/>
</dbReference>
<gene>
    <name evidence="2" type="ORF">UFOPK3752_02437</name>
    <name evidence="3" type="ORF">UFOPK4150_01791</name>
</gene>
<sequence length="354" mass="38605">MGIGILGTSGKGESGHEEYLVPLVQGANAPDQTPRVTVVIPTRNRVAQISSLLERLLGDPEHHEIIVVDDGSSDGTSDMLRGLARLDPRVVPIESGGAGASRARLIGARAATGDLLVLLDDDVMPMPGLVSAHAAHHTRGDRLLVLGYMPTKVPDPLPPGGFATLLYAREYEARCVGYEAEPSTIMTALWLGNTSLSRDIYLEAFDSGHMPTFTYRHEDRILGIVLRDLGLTAIFDRGLFAQHVHSRPLEAFLRDCFEQGRGREAIRRLYPDVVPEPAEQYYLTGLPGPLRSLFAATRREWVRRTLTGTLTWGIRGSERFGATAAEIGLARLVRKIEQLHGSRDEEVAASGAFS</sequence>
<accession>A0A6J7S7J8</accession>
<dbReference type="EMBL" id="CAFBND010000193">
    <property type="protein sequence ID" value="CAB4963289.1"/>
    <property type="molecule type" value="Genomic_DNA"/>
</dbReference>
<evidence type="ECO:0000313" key="3">
    <source>
        <dbReference type="EMBL" id="CAB5037304.1"/>
    </source>
</evidence>
<dbReference type="AlphaFoldDB" id="A0A6J7S7J8"/>
<dbReference type="PANTHER" id="PTHR43685:SF3">
    <property type="entry name" value="SLR2126 PROTEIN"/>
    <property type="match status" value="1"/>
</dbReference>
<dbReference type="InterPro" id="IPR001173">
    <property type="entry name" value="Glyco_trans_2-like"/>
</dbReference>
<dbReference type="PANTHER" id="PTHR43685">
    <property type="entry name" value="GLYCOSYLTRANSFERASE"/>
    <property type="match status" value="1"/>
</dbReference>
<dbReference type="Pfam" id="PF00535">
    <property type="entry name" value="Glycos_transf_2"/>
    <property type="match status" value="1"/>
</dbReference>